<keyword evidence="3" id="KW-1185">Reference proteome</keyword>
<name>A0A5B7FND0_PORTR</name>
<feature type="region of interest" description="Disordered" evidence="1">
    <location>
        <begin position="119"/>
        <end position="156"/>
    </location>
</feature>
<gene>
    <name evidence="2" type="ORF">E2C01_040719</name>
</gene>
<evidence type="ECO:0000313" key="3">
    <source>
        <dbReference type="Proteomes" id="UP000324222"/>
    </source>
</evidence>
<reference evidence="2 3" key="1">
    <citation type="submission" date="2019-05" db="EMBL/GenBank/DDBJ databases">
        <title>Another draft genome of Portunus trituberculatus and its Hox gene families provides insights of decapod evolution.</title>
        <authorList>
            <person name="Jeong J.-H."/>
            <person name="Song I."/>
            <person name="Kim S."/>
            <person name="Choi T."/>
            <person name="Kim D."/>
            <person name="Ryu S."/>
            <person name="Kim W."/>
        </authorList>
    </citation>
    <scope>NUCLEOTIDE SEQUENCE [LARGE SCALE GENOMIC DNA]</scope>
    <source>
        <tissue evidence="2">Muscle</tissue>
    </source>
</reference>
<feature type="compositionally biased region" description="Basic residues" evidence="1">
    <location>
        <begin position="130"/>
        <end position="139"/>
    </location>
</feature>
<proteinExistence type="predicted"/>
<evidence type="ECO:0000256" key="1">
    <source>
        <dbReference type="SAM" id="MobiDB-lite"/>
    </source>
</evidence>
<sequence>MNGLGSSHQPSSLYYRAHFRFHLVPRWLRRPQPMRERDNEGSRGHGTLGYTCGERQRAFLSFTVAFYSPSCLASRADRPRHTGRAPFIACPLLIISPYLEYTCLATPDIPHLTPHDTTARLTRPVQPPHHTTRLLHLPRHPGYGQHNRSDHQDIVV</sequence>
<dbReference type="Proteomes" id="UP000324222">
    <property type="component" value="Unassembled WGS sequence"/>
</dbReference>
<protein>
    <submittedName>
        <fullName evidence="2">Uncharacterized protein</fullName>
    </submittedName>
</protein>
<organism evidence="2 3">
    <name type="scientific">Portunus trituberculatus</name>
    <name type="common">Swimming crab</name>
    <name type="synonym">Neptunus trituberculatus</name>
    <dbReference type="NCBI Taxonomy" id="210409"/>
    <lineage>
        <taxon>Eukaryota</taxon>
        <taxon>Metazoa</taxon>
        <taxon>Ecdysozoa</taxon>
        <taxon>Arthropoda</taxon>
        <taxon>Crustacea</taxon>
        <taxon>Multicrustacea</taxon>
        <taxon>Malacostraca</taxon>
        <taxon>Eumalacostraca</taxon>
        <taxon>Eucarida</taxon>
        <taxon>Decapoda</taxon>
        <taxon>Pleocyemata</taxon>
        <taxon>Brachyura</taxon>
        <taxon>Eubrachyura</taxon>
        <taxon>Portunoidea</taxon>
        <taxon>Portunidae</taxon>
        <taxon>Portuninae</taxon>
        <taxon>Portunus</taxon>
    </lineage>
</organism>
<feature type="compositionally biased region" description="Basic and acidic residues" evidence="1">
    <location>
        <begin position="147"/>
        <end position="156"/>
    </location>
</feature>
<evidence type="ECO:0000313" key="2">
    <source>
        <dbReference type="EMBL" id="MPC46985.1"/>
    </source>
</evidence>
<dbReference type="AlphaFoldDB" id="A0A5B7FND0"/>
<comment type="caution">
    <text evidence="2">The sequence shown here is derived from an EMBL/GenBank/DDBJ whole genome shotgun (WGS) entry which is preliminary data.</text>
</comment>
<dbReference type="EMBL" id="VSRR010007479">
    <property type="protein sequence ID" value="MPC46985.1"/>
    <property type="molecule type" value="Genomic_DNA"/>
</dbReference>
<accession>A0A5B7FND0</accession>